<evidence type="ECO:0000313" key="1">
    <source>
        <dbReference type="EMBL" id="EFL24470.1"/>
    </source>
</evidence>
<dbReference type="SUPFAM" id="SSF69318">
    <property type="entry name" value="Integrin alpha N-terminal domain"/>
    <property type="match status" value="1"/>
</dbReference>
<dbReference type="InterPro" id="IPR028994">
    <property type="entry name" value="Integrin_alpha_N"/>
</dbReference>
<dbReference type="HOGENOM" id="CLU_838186_0_0_11"/>
<dbReference type="RefSeq" id="WP_009716278.1">
    <property type="nucleotide sequence ID" value="NZ_GG657754.1"/>
</dbReference>
<dbReference type="AlphaFoldDB" id="D9WVW1"/>
<protein>
    <submittedName>
        <fullName evidence="1">Vegetative cell wall protein gp1 (Hydroxyproline-rich glycoprotein 1)</fullName>
    </submittedName>
</protein>
<dbReference type="Proteomes" id="UP000003963">
    <property type="component" value="Unassembled WGS sequence"/>
</dbReference>
<dbReference type="EMBL" id="GG657754">
    <property type="protein sequence ID" value="EFL24470.1"/>
    <property type="molecule type" value="Genomic_DNA"/>
</dbReference>
<sequence>AKRTRATVRTVPYIAWGSAGGPPHARSAARVRLTGPTDSVDPQRPTVGDFNGDGHHDLALVRANRRSFLVLYGPFSRAGKPAKTVPYRSPFRGGHAEIGDLVADRIRGDRPTDLVVHGLSAAAQSGSILLTAGPRGLRHTGRALREGDSIAFGDFDGDARRDVAVGASGTRADEGGDATEKPDIGRTVSVYYGTATGRYVRSSPSLPVPGMSGMMMAADTDGNGADELAVPLGSGGARMLAPRPGRLATARHTLARTVPARMDGKAVREDERAARLYGAADFDHDGKDEIVLAWGPGIAFSLYGERPERWWITNGTSDKIKFSSRPFAGGR</sequence>
<dbReference type="Gene3D" id="2.130.10.130">
    <property type="entry name" value="Integrin alpha, N-terminal"/>
    <property type="match status" value="1"/>
</dbReference>
<evidence type="ECO:0000313" key="2">
    <source>
        <dbReference type="Proteomes" id="UP000003963"/>
    </source>
</evidence>
<keyword evidence="2" id="KW-1185">Reference proteome</keyword>
<accession>D9WVW1</accession>
<proteinExistence type="predicted"/>
<reference evidence="1 2" key="1">
    <citation type="submission" date="2009-02" db="EMBL/GenBank/DDBJ databases">
        <title>Annotation of Streptomyces hygroscopicus strain ATCC 53653.</title>
        <authorList>
            <consortium name="The Broad Institute Genome Sequencing Platform"/>
            <consortium name="Broad Institute Microbial Sequencing Center"/>
            <person name="Fischbach M."/>
            <person name="Godfrey P."/>
            <person name="Ward D."/>
            <person name="Young S."/>
            <person name="Zeng Q."/>
            <person name="Koehrsen M."/>
            <person name="Alvarado L."/>
            <person name="Berlin A.M."/>
            <person name="Bochicchio J."/>
            <person name="Borenstein D."/>
            <person name="Chapman S.B."/>
            <person name="Chen Z."/>
            <person name="Engels R."/>
            <person name="Freedman E."/>
            <person name="Gellesch M."/>
            <person name="Goldberg J."/>
            <person name="Griggs A."/>
            <person name="Gujja S."/>
            <person name="Heilman E.R."/>
            <person name="Heiman D.I."/>
            <person name="Hepburn T.A."/>
            <person name="Howarth C."/>
            <person name="Jen D."/>
            <person name="Larson L."/>
            <person name="Lewis B."/>
            <person name="Mehta T."/>
            <person name="Park D."/>
            <person name="Pearson M."/>
            <person name="Richards J."/>
            <person name="Roberts A."/>
            <person name="Saif S."/>
            <person name="Shea T.D."/>
            <person name="Shenoy N."/>
            <person name="Sisk P."/>
            <person name="Stolte C."/>
            <person name="Sykes S.N."/>
            <person name="Thomson T."/>
            <person name="Walk T."/>
            <person name="White J."/>
            <person name="Yandava C."/>
            <person name="Straight P."/>
            <person name="Clardy J."/>
            <person name="Hung D."/>
            <person name="Kolter R."/>
            <person name="Mekalanos J."/>
            <person name="Walker S."/>
            <person name="Walsh C.T."/>
            <person name="Wieland-Brown L.C."/>
            <person name="Haas B."/>
            <person name="Nusbaum C."/>
            <person name="Birren B."/>
        </authorList>
    </citation>
    <scope>NUCLEOTIDE SEQUENCE [LARGE SCALE GENOMIC DNA]</scope>
    <source>
        <strain evidence="1 2">ATCC 53653</strain>
    </source>
</reference>
<gene>
    <name evidence="1" type="ORF">SSOG_04184</name>
</gene>
<feature type="non-terminal residue" evidence="1">
    <location>
        <position position="1"/>
    </location>
</feature>
<organism evidence="1 2">
    <name type="scientific">Streptomyces himastatinicus ATCC 53653</name>
    <dbReference type="NCBI Taxonomy" id="457427"/>
    <lineage>
        <taxon>Bacteria</taxon>
        <taxon>Bacillati</taxon>
        <taxon>Actinomycetota</taxon>
        <taxon>Actinomycetes</taxon>
        <taxon>Kitasatosporales</taxon>
        <taxon>Streptomycetaceae</taxon>
        <taxon>Streptomyces</taxon>
        <taxon>Streptomyces violaceusniger group</taxon>
    </lineage>
</organism>
<name>D9WVW1_9ACTN</name>